<dbReference type="OrthoDB" id="9769628at2"/>
<dbReference type="GO" id="GO:0042398">
    <property type="term" value="P:modified amino acid biosynthetic process"/>
    <property type="evidence" value="ECO:0007669"/>
    <property type="project" value="InterPro"/>
</dbReference>
<evidence type="ECO:0000313" key="5">
    <source>
        <dbReference type="EMBL" id="QEG38469.1"/>
    </source>
</evidence>
<comment type="catalytic activity">
    <reaction evidence="4">
        <text>L-cysteine + L-glutamate + ATP = gamma-L-glutamyl-L-cysteine + ADP + phosphate + H(+)</text>
        <dbReference type="Rhea" id="RHEA:13285"/>
        <dbReference type="ChEBI" id="CHEBI:15378"/>
        <dbReference type="ChEBI" id="CHEBI:29985"/>
        <dbReference type="ChEBI" id="CHEBI:30616"/>
        <dbReference type="ChEBI" id="CHEBI:35235"/>
        <dbReference type="ChEBI" id="CHEBI:43474"/>
        <dbReference type="ChEBI" id="CHEBI:58173"/>
        <dbReference type="ChEBI" id="CHEBI:456216"/>
        <dbReference type="EC" id="6.3.2.2"/>
    </reaction>
</comment>
<dbReference type="KEGG" id="rul:UC8_04260"/>
<evidence type="ECO:0000256" key="2">
    <source>
        <dbReference type="ARBA" id="ARBA00022741"/>
    </source>
</evidence>
<comment type="function">
    <text evidence="4">ATP-dependent carboxylate-amine ligase which exhibits weak glutamate--cysteine ligase activity.</text>
</comment>
<dbReference type="InterPro" id="IPR006336">
    <property type="entry name" value="GCS2"/>
</dbReference>
<protein>
    <recommendedName>
        <fullName evidence="4">Putative glutamate--cysteine ligase 2</fullName>
        <ecNumber evidence="4">6.3.2.2</ecNumber>
    </recommendedName>
    <alternativeName>
        <fullName evidence="4">Gamma-glutamylcysteine synthetase 2</fullName>
        <shortName evidence="4">GCS 2</shortName>
        <shortName evidence="4">Gamma-GCS 2</shortName>
    </alternativeName>
</protein>
<organism evidence="5 6">
    <name type="scientific">Roseimaritima ulvae</name>
    <dbReference type="NCBI Taxonomy" id="980254"/>
    <lineage>
        <taxon>Bacteria</taxon>
        <taxon>Pseudomonadati</taxon>
        <taxon>Planctomycetota</taxon>
        <taxon>Planctomycetia</taxon>
        <taxon>Pirellulales</taxon>
        <taxon>Pirellulaceae</taxon>
        <taxon>Roseimaritima</taxon>
    </lineage>
</organism>
<dbReference type="PANTHER" id="PTHR36510:SF1">
    <property type="entry name" value="GLUTAMATE--CYSTEINE LIGASE 2-RELATED"/>
    <property type="match status" value="1"/>
</dbReference>
<dbReference type="AlphaFoldDB" id="A0A5B9QKE6"/>
<dbReference type="Proteomes" id="UP000325286">
    <property type="component" value="Chromosome"/>
</dbReference>
<dbReference type="InterPro" id="IPR011793">
    <property type="entry name" value="YbdK"/>
</dbReference>
<keyword evidence="6" id="KW-1185">Reference proteome</keyword>
<dbReference type="InterPro" id="IPR014746">
    <property type="entry name" value="Gln_synth/guanido_kin_cat_dom"/>
</dbReference>
<evidence type="ECO:0000256" key="3">
    <source>
        <dbReference type="ARBA" id="ARBA00022840"/>
    </source>
</evidence>
<dbReference type="PANTHER" id="PTHR36510">
    <property type="entry name" value="GLUTAMATE--CYSTEINE LIGASE 2-RELATED"/>
    <property type="match status" value="1"/>
</dbReference>
<accession>A0A5B9QKE6</accession>
<dbReference type="SUPFAM" id="SSF55931">
    <property type="entry name" value="Glutamine synthetase/guanido kinase"/>
    <property type="match status" value="1"/>
</dbReference>
<evidence type="ECO:0000256" key="4">
    <source>
        <dbReference type="HAMAP-Rule" id="MF_01609"/>
    </source>
</evidence>
<keyword evidence="2 4" id="KW-0547">Nucleotide-binding</keyword>
<dbReference type="NCBIfam" id="TIGR02050">
    <property type="entry name" value="gshA_cyan_rel"/>
    <property type="match status" value="1"/>
</dbReference>
<name>A0A5B9QKE6_9BACT</name>
<dbReference type="InterPro" id="IPR050141">
    <property type="entry name" value="GCL_type2/YbdK_subfam"/>
</dbReference>
<dbReference type="GO" id="GO:0004357">
    <property type="term" value="F:glutamate-cysteine ligase activity"/>
    <property type="evidence" value="ECO:0007669"/>
    <property type="project" value="UniProtKB-EC"/>
</dbReference>
<dbReference type="HAMAP" id="MF_01609">
    <property type="entry name" value="Glu_cys_ligase_2"/>
    <property type="match status" value="1"/>
</dbReference>
<evidence type="ECO:0000256" key="1">
    <source>
        <dbReference type="ARBA" id="ARBA00022598"/>
    </source>
</evidence>
<gene>
    <name evidence="5" type="primary">ybdK_2</name>
    <name evidence="5" type="ORF">UC8_04260</name>
</gene>
<keyword evidence="1 4" id="KW-0436">Ligase</keyword>
<dbReference type="EC" id="6.3.2.2" evidence="4"/>
<dbReference type="RefSeq" id="WP_068137356.1">
    <property type="nucleotide sequence ID" value="NZ_CP042914.1"/>
</dbReference>
<dbReference type="GO" id="GO:0005524">
    <property type="term" value="F:ATP binding"/>
    <property type="evidence" value="ECO:0007669"/>
    <property type="project" value="UniProtKB-KW"/>
</dbReference>
<comment type="similarity">
    <text evidence="4">Belongs to the glutamate--cysteine ligase type 2 family. YbdK subfamily.</text>
</comment>
<proteinExistence type="inferred from homology"/>
<keyword evidence="3 4" id="KW-0067">ATP-binding</keyword>
<evidence type="ECO:0000313" key="6">
    <source>
        <dbReference type="Proteomes" id="UP000325286"/>
    </source>
</evidence>
<dbReference type="Pfam" id="PF04107">
    <property type="entry name" value="GCS2"/>
    <property type="match status" value="1"/>
</dbReference>
<reference evidence="5 6" key="1">
    <citation type="submission" date="2019-08" db="EMBL/GenBank/DDBJ databases">
        <title>Deep-cultivation of Planctomycetes and their phenomic and genomic characterization uncovers novel biology.</title>
        <authorList>
            <person name="Wiegand S."/>
            <person name="Jogler M."/>
            <person name="Boedeker C."/>
            <person name="Pinto D."/>
            <person name="Vollmers J."/>
            <person name="Rivas-Marin E."/>
            <person name="Kohn T."/>
            <person name="Peeters S.H."/>
            <person name="Heuer A."/>
            <person name="Rast P."/>
            <person name="Oberbeckmann S."/>
            <person name="Bunk B."/>
            <person name="Jeske O."/>
            <person name="Meyerdierks A."/>
            <person name="Storesund J.E."/>
            <person name="Kallscheuer N."/>
            <person name="Luecker S."/>
            <person name="Lage O.M."/>
            <person name="Pohl T."/>
            <person name="Merkel B.J."/>
            <person name="Hornburger P."/>
            <person name="Mueller R.-W."/>
            <person name="Bruemmer F."/>
            <person name="Labrenz M."/>
            <person name="Spormann A.M."/>
            <person name="Op den Camp H."/>
            <person name="Overmann J."/>
            <person name="Amann R."/>
            <person name="Jetten M.S.M."/>
            <person name="Mascher T."/>
            <person name="Medema M.H."/>
            <person name="Devos D.P."/>
            <person name="Kaster A.-K."/>
            <person name="Ovreas L."/>
            <person name="Rohde M."/>
            <person name="Galperin M.Y."/>
            <person name="Jogler C."/>
        </authorList>
    </citation>
    <scope>NUCLEOTIDE SEQUENCE [LARGE SCALE GENOMIC DNA]</scope>
    <source>
        <strain evidence="5 6">UC8</strain>
    </source>
</reference>
<dbReference type="EMBL" id="CP042914">
    <property type="protein sequence ID" value="QEG38469.1"/>
    <property type="molecule type" value="Genomic_DNA"/>
</dbReference>
<dbReference type="Gene3D" id="3.30.590.20">
    <property type="match status" value="1"/>
</dbReference>
<sequence length="371" mass="41661">MTKLHFDGNARPTLGIELELGLVDQESLALTNACDPLLERLPSGSPSHYKPELMQCCIEINSGVCHTVAEARRDLEQKLRNVQSACEPLGLGLWWGATHPFSLWQDQHVTRTPRYMDLVDSLQEMARRLVTNGLHVHVGVESGDKAVMICDRIMQYLPTLLALSASSPYWEGRDTGLASHRSKIMEGLPTAGLPTLMRNWSEYVWLVNHMEETGFINSIREIWWDVRPHHNFGTVEVRVCDMPGHMDDACALAALIQCLVRHLSDQIDEGMYQFDCHPMMIRQNKWRASRFGLDATLVNSYNYQAQSVPEVVGKLIEQLTEVAQELGCETELSHLTAVAAGPNSAVRQRTILQQTGEAKEIVRQLVAAARL</sequence>